<evidence type="ECO:0000256" key="2">
    <source>
        <dbReference type="ARBA" id="ARBA00023015"/>
    </source>
</evidence>
<accession>A0A2M9G5Y3</accession>
<dbReference type="Pfam" id="PF04542">
    <property type="entry name" value="Sigma70_r2"/>
    <property type="match status" value="1"/>
</dbReference>
<dbReference type="InterPro" id="IPR036388">
    <property type="entry name" value="WH-like_DNA-bd_sf"/>
</dbReference>
<evidence type="ECO:0000256" key="4">
    <source>
        <dbReference type="ARBA" id="ARBA00023125"/>
    </source>
</evidence>
<dbReference type="InterPro" id="IPR013249">
    <property type="entry name" value="RNA_pol_sigma70_r4_t2"/>
</dbReference>
<feature type="domain" description="RNA polymerase sigma-70 region 2" evidence="6">
    <location>
        <begin position="17"/>
        <end position="79"/>
    </location>
</feature>
<evidence type="ECO:0000256" key="3">
    <source>
        <dbReference type="ARBA" id="ARBA00023082"/>
    </source>
</evidence>
<evidence type="ECO:0000256" key="1">
    <source>
        <dbReference type="ARBA" id="ARBA00010641"/>
    </source>
</evidence>
<dbReference type="RefSeq" id="WP_109796259.1">
    <property type="nucleotide sequence ID" value="NZ_PHIG01000007.1"/>
</dbReference>
<dbReference type="PANTHER" id="PTHR43133:SF8">
    <property type="entry name" value="RNA POLYMERASE SIGMA FACTOR HI_1459-RELATED"/>
    <property type="match status" value="1"/>
</dbReference>
<dbReference type="SUPFAM" id="SSF88946">
    <property type="entry name" value="Sigma2 domain of RNA polymerase sigma factors"/>
    <property type="match status" value="1"/>
</dbReference>
<dbReference type="OrthoDB" id="9797134at2"/>
<feature type="domain" description="RNA polymerase sigma factor 70 region 4 type 2" evidence="7">
    <location>
        <begin position="108"/>
        <end position="158"/>
    </location>
</feature>
<dbReference type="EMBL" id="PHIG01000007">
    <property type="protein sequence ID" value="PJK31123.1"/>
    <property type="molecule type" value="Genomic_DNA"/>
</dbReference>
<organism evidence="8 9">
    <name type="scientific">Minwuia thermotolerans</name>
    <dbReference type="NCBI Taxonomy" id="2056226"/>
    <lineage>
        <taxon>Bacteria</taxon>
        <taxon>Pseudomonadati</taxon>
        <taxon>Pseudomonadota</taxon>
        <taxon>Alphaproteobacteria</taxon>
        <taxon>Minwuiales</taxon>
        <taxon>Minwuiaceae</taxon>
        <taxon>Minwuia</taxon>
    </lineage>
</organism>
<evidence type="ECO:0000259" key="7">
    <source>
        <dbReference type="Pfam" id="PF08281"/>
    </source>
</evidence>
<protein>
    <recommendedName>
        <fullName evidence="10">RNA polymerase subunit sigma</fullName>
    </recommendedName>
</protein>
<dbReference type="NCBIfam" id="TIGR02937">
    <property type="entry name" value="sigma70-ECF"/>
    <property type="match status" value="1"/>
</dbReference>
<keyword evidence="3" id="KW-0731">Sigma factor</keyword>
<keyword evidence="5" id="KW-0804">Transcription</keyword>
<dbReference type="InterPro" id="IPR013324">
    <property type="entry name" value="RNA_pol_sigma_r3/r4-like"/>
</dbReference>
<proteinExistence type="inferred from homology"/>
<dbReference type="PANTHER" id="PTHR43133">
    <property type="entry name" value="RNA POLYMERASE ECF-TYPE SIGMA FACTO"/>
    <property type="match status" value="1"/>
</dbReference>
<dbReference type="Proteomes" id="UP000229498">
    <property type="component" value="Unassembled WGS sequence"/>
</dbReference>
<sequence length="160" mass="18196">MAQDIHDDFQAELVAALPYLYRVGRRLASSGDRAEDLVQDGVEQALRKRGRFRGDGSVRSWVAAIMANLHRSRVRRDGRRGVHENVDDCRDLIVVRPSQPAYSAVGRLWLRVRTLPCRERRAIYFAGFCGMSHAELARRERVAPGTIKSRLSRARARLAE</sequence>
<dbReference type="InterPro" id="IPR014284">
    <property type="entry name" value="RNA_pol_sigma-70_dom"/>
</dbReference>
<keyword evidence="4" id="KW-0238">DNA-binding</keyword>
<dbReference type="SUPFAM" id="SSF88659">
    <property type="entry name" value="Sigma3 and sigma4 domains of RNA polymerase sigma factors"/>
    <property type="match status" value="1"/>
</dbReference>
<evidence type="ECO:0000256" key="5">
    <source>
        <dbReference type="ARBA" id="ARBA00023163"/>
    </source>
</evidence>
<dbReference type="InterPro" id="IPR039425">
    <property type="entry name" value="RNA_pol_sigma-70-like"/>
</dbReference>
<reference evidence="8 9" key="1">
    <citation type="submission" date="2017-11" db="EMBL/GenBank/DDBJ databases">
        <title>Draft genome sequence of Rhizobiales bacterium SY3-13.</title>
        <authorList>
            <person name="Sun C."/>
        </authorList>
    </citation>
    <scope>NUCLEOTIDE SEQUENCE [LARGE SCALE GENOMIC DNA]</scope>
    <source>
        <strain evidence="8 9">SY3-13</strain>
    </source>
</reference>
<keyword evidence="2" id="KW-0805">Transcription regulation</keyword>
<evidence type="ECO:0008006" key="10">
    <source>
        <dbReference type="Google" id="ProtNLM"/>
    </source>
</evidence>
<gene>
    <name evidence="8" type="ORF">CVT23_02490</name>
</gene>
<comment type="similarity">
    <text evidence="1">Belongs to the sigma-70 factor family. ECF subfamily.</text>
</comment>
<evidence type="ECO:0000313" key="9">
    <source>
        <dbReference type="Proteomes" id="UP000229498"/>
    </source>
</evidence>
<keyword evidence="9" id="KW-1185">Reference proteome</keyword>
<dbReference type="GO" id="GO:0016987">
    <property type="term" value="F:sigma factor activity"/>
    <property type="evidence" value="ECO:0007669"/>
    <property type="project" value="UniProtKB-KW"/>
</dbReference>
<dbReference type="GO" id="GO:0003677">
    <property type="term" value="F:DNA binding"/>
    <property type="evidence" value="ECO:0007669"/>
    <property type="project" value="UniProtKB-KW"/>
</dbReference>
<dbReference type="Gene3D" id="1.10.10.10">
    <property type="entry name" value="Winged helix-like DNA-binding domain superfamily/Winged helix DNA-binding domain"/>
    <property type="match status" value="1"/>
</dbReference>
<dbReference type="Gene3D" id="1.10.1740.10">
    <property type="match status" value="1"/>
</dbReference>
<dbReference type="AlphaFoldDB" id="A0A2M9G5Y3"/>
<dbReference type="GO" id="GO:0006352">
    <property type="term" value="P:DNA-templated transcription initiation"/>
    <property type="evidence" value="ECO:0007669"/>
    <property type="project" value="InterPro"/>
</dbReference>
<evidence type="ECO:0000313" key="8">
    <source>
        <dbReference type="EMBL" id="PJK31123.1"/>
    </source>
</evidence>
<evidence type="ECO:0000259" key="6">
    <source>
        <dbReference type="Pfam" id="PF04542"/>
    </source>
</evidence>
<comment type="caution">
    <text evidence="8">The sequence shown here is derived from an EMBL/GenBank/DDBJ whole genome shotgun (WGS) entry which is preliminary data.</text>
</comment>
<dbReference type="Pfam" id="PF08281">
    <property type="entry name" value="Sigma70_r4_2"/>
    <property type="match status" value="1"/>
</dbReference>
<name>A0A2M9G5Y3_9PROT</name>
<dbReference type="InterPro" id="IPR007627">
    <property type="entry name" value="RNA_pol_sigma70_r2"/>
</dbReference>
<dbReference type="InterPro" id="IPR013325">
    <property type="entry name" value="RNA_pol_sigma_r2"/>
</dbReference>